<organism evidence="2 3">
    <name type="scientific">Brassica carinata</name>
    <name type="common">Ethiopian mustard</name>
    <name type="synonym">Abyssinian cabbage</name>
    <dbReference type="NCBI Taxonomy" id="52824"/>
    <lineage>
        <taxon>Eukaryota</taxon>
        <taxon>Viridiplantae</taxon>
        <taxon>Streptophyta</taxon>
        <taxon>Embryophyta</taxon>
        <taxon>Tracheophyta</taxon>
        <taxon>Spermatophyta</taxon>
        <taxon>Magnoliopsida</taxon>
        <taxon>eudicotyledons</taxon>
        <taxon>Gunneridae</taxon>
        <taxon>Pentapetalae</taxon>
        <taxon>rosids</taxon>
        <taxon>malvids</taxon>
        <taxon>Brassicales</taxon>
        <taxon>Brassicaceae</taxon>
        <taxon>Brassiceae</taxon>
        <taxon>Brassica</taxon>
    </lineage>
</organism>
<comment type="caution">
    <text evidence="2">The sequence shown here is derived from an EMBL/GenBank/DDBJ whole genome shotgun (WGS) entry which is preliminary data.</text>
</comment>
<evidence type="ECO:0000313" key="2">
    <source>
        <dbReference type="EMBL" id="KAG2307103.1"/>
    </source>
</evidence>
<feature type="region of interest" description="Disordered" evidence="1">
    <location>
        <begin position="1"/>
        <end position="49"/>
    </location>
</feature>
<evidence type="ECO:0000256" key="1">
    <source>
        <dbReference type="SAM" id="MobiDB-lite"/>
    </source>
</evidence>
<evidence type="ECO:0000313" key="3">
    <source>
        <dbReference type="Proteomes" id="UP000886595"/>
    </source>
</evidence>
<sequence length="116" mass="12433">MSELQVQSQSAQNFSPEYPHSQRKPFTGDPTFSSAAPPPATPAPTQNRASISPSLANIVLAWPGWPQARPRIRLGCASGDSRLPLASPSELETTSNCASHLTLTGKRMVSHCRDGH</sequence>
<dbReference type="EMBL" id="JAAMPC010000006">
    <property type="protein sequence ID" value="KAG2307103.1"/>
    <property type="molecule type" value="Genomic_DNA"/>
</dbReference>
<dbReference type="AlphaFoldDB" id="A0A8X7SHA7"/>
<name>A0A8X7SHA7_BRACI</name>
<proteinExistence type="predicted"/>
<protein>
    <submittedName>
        <fullName evidence="2">Uncharacterized protein</fullName>
    </submittedName>
</protein>
<feature type="compositionally biased region" description="Polar residues" evidence="1">
    <location>
        <begin position="1"/>
        <end position="15"/>
    </location>
</feature>
<keyword evidence="3" id="KW-1185">Reference proteome</keyword>
<dbReference type="Proteomes" id="UP000886595">
    <property type="component" value="Unassembled WGS sequence"/>
</dbReference>
<reference evidence="2 3" key="1">
    <citation type="submission" date="2020-02" db="EMBL/GenBank/DDBJ databases">
        <authorList>
            <person name="Ma Q."/>
            <person name="Huang Y."/>
            <person name="Song X."/>
            <person name="Pei D."/>
        </authorList>
    </citation>
    <scope>NUCLEOTIDE SEQUENCE [LARGE SCALE GENOMIC DNA]</scope>
    <source>
        <strain evidence="2">Sxm20200214</strain>
        <tissue evidence="2">Leaf</tissue>
    </source>
</reference>
<gene>
    <name evidence="2" type="ORF">Bca52824_026851</name>
</gene>
<accession>A0A8X7SHA7</accession>